<dbReference type="GO" id="GO:0050086">
    <property type="term" value="F:mannitol 2-dehydrogenase activity"/>
    <property type="evidence" value="ECO:0007669"/>
    <property type="project" value="UniProtKB-EC"/>
</dbReference>
<organism evidence="4 5">
    <name type="scientific">Ascidiaceihabitans donghaensis</name>
    <dbReference type="NCBI Taxonomy" id="1510460"/>
    <lineage>
        <taxon>Bacteria</taxon>
        <taxon>Pseudomonadati</taxon>
        <taxon>Pseudomonadota</taxon>
        <taxon>Alphaproteobacteria</taxon>
        <taxon>Rhodobacterales</taxon>
        <taxon>Paracoccaceae</taxon>
        <taxon>Ascidiaceihabitans</taxon>
    </lineage>
</organism>
<feature type="domain" description="Mannitol dehydrogenase C-terminal" evidence="3">
    <location>
        <begin position="232"/>
        <end position="373"/>
    </location>
</feature>
<evidence type="ECO:0000313" key="4">
    <source>
        <dbReference type="EMBL" id="SPH22016.1"/>
    </source>
</evidence>
<feature type="domain" description="Mannitol dehydrogenase N-terminal" evidence="2">
    <location>
        <begin position="3"/>
        <end position="225"/>
    </location>
</feature>
<dbReference type="InterPro" id="IPR008927">
    <property type="entry name" value="6-PGluconate_DH-like_C_sf"/>
</dbReference>
<evidence type="ECO:0000259" key="2">
    <source>
        <dbReference type="Pfam" id="PF01232"/>
    </source>
</evidence>
<dbReference type="InterPro" id="IPR050988">
    <property type="entry name" value="Mannitol_DH/Oxidoreductase"/>
</dbReference>
<reference evidence="4 5" key="1">
    <citation type="submission" date="2018-03" db="EMBL/GenBank/DDBJ databases">
        <authorList>
            <person name="Keele B.F."/>
        </authorList>
    </citation>
    <scope>NUCLEOTIDE SEQUENCE [LARGE SCALE GENOMIC DNA]</scope>
    <source>
        <strain evidence="4 5">CECT 8599</strain>
    </source>
</reference>
<evidence type="ECO:0000256" key="1">
    <source>
        <dbReference type="ARBA" id="ARBA00023002"/>
    </source>
</evidence>
<dbReference type="AlphaFoldDB" id="A0A2R8BG78"/>
<proteinExistence type="predicted"/>
<keyword evidence="5" id="KW-1185">Reference proteome</keyword>
<dbReference type="EMBL" id="OMOR01000001">
    <property type="protein sequence ID" value="SPH22016.1"/>
    <property type="molecule type" value="Genomic_DNA"/>
</dbReference>
<dbReference type="OrthoDB" id="271711at2"/>
<dbReference type="Pfam" id="PF01232">
    <property type="entry name" value="Mannitol_dh"/>
    <property type="match status" value="1"/>
</dbReference>
<gene>
    <name evidence="4" type="primary">mtlK_1</name>
    <name evidence="4" type="ORF">ASD8599_02762</name>
</gene>
<dbReference type="InterPro" id="IPR013131">
    <property type="entry name" value="Mannitol_DH_N"/>
</dbReference>
<dbReference type="Pfam" id="PF08125">
    <property type="entry name" value="Mannitol_dh_C"/>
    <property type="match status" value="1"/>
</dbReference>
<dbReference type="PRINTS" id="PR00084">
    <property type="entry name" value="MTLDHDRGNASE"/>
</dbReference>
<dbReference type="Proteomes" id="UP000244880">
    <property type="component" value="Unassembled WGS sequence"/>
</dbReference>
<evidence type="ECO:0000259" key="3">
    <source>
        <dbReference type="Pfam" id="PF08125"/>
    </source>
</evidence>
<protein>
    <submittedName>
        <fullName evidence="4">Mannitol 2-dehydrogenase</fullName>
        <ecNumber evidence="4">1.1.1.67</ecNumber>
    </submittedName>
</protein>
<dbReference type="InterPro" id="IPR000669">
    <property type="entry name" value="Mannitol_DH"/>
</dbReference>
<dbReference type="PANTHER" id="PTHR43362:SF1">
    <property type="entry name" value="MANNITOL DEHYDROGENASE 2-RELATED"/>
    <property type="match status" value="1"/>
</dbReference>
<dbReference type="InterPro" id="IPR036291">
    <property type="entry name" value="NAD(P)-bd_dom_sf"/>
</dbReference>
<accession>A0A2R8BG78</accession>
<dbReference type="Gene3D" id="1.10.1040.10">
    <property type="entry name" value="N-(1-d-carboxylethyl)-l-norvaline Dehydrogenase, domain 2"/>
    <property type="match status" value="1"/>
</dbReference>
<dbReference type="EC" id="1.1.1.67" evidence="4"/>
<dbReference type="RefSeq" id="WP_108829022.1">
    <property type="nucleotide sequence ID" value="NZ_OMOR01000001.1"/>
</dbReference>
<name>A0A2R8BG78_9RHOB</name>
<dbReference type="Gene3D" id="3.40.50.720">
    <property type="entry name" value="NAD(P)-binding Rossmann-like Domain"/>
    <property type="match status" value="1"/>
</dbReference>
<dbReference type="SUPFAM" id="SSF48179">
    <property type="entry name" value="6-phosphogluconate dehydrogenase C-terminal domain-like"/>
    <property type="match status" value="1"/>
</dbReference>
<dbReference type="SUPFAM" id="SSF51735">
    <property type="entry name" value="NAD(P)-binding Rossmann-fold domains"/>
    <property type="match status" value="1"/>
</dbReference>
<keyword evidence="1 4" id="KW-0560">Oxidoreductase</keyword>
<dbReference type="PANTHER" id="PTHR43362">
    <property type="entry name" value="MANNITOL DEHYDROGENASE DSF1-RELATED"/>
    <property type="match status" value="1"/>
</dbReference>
<evidence type="ECO:0000313" key="5">
    <source>
        <dbReference type="Proteomes" id="UP000244880"/>
    </source>
</evidence>
<dbReference type="InterPro" id="IPR013118">
    <property type="entry name" value="Mannitol_DH_C"/>
</dbReference>
<dbReference type="InterPro" id="IPR013328">
    <property type="entry name" value="6PGD_dom2"/>
</dbReference>
<sequence>MGRILHFGLGSFARAHLADYTQDAGGWTITGVSLRSAAIRDGLAAQNYCYDLAVQGQGTKRITAVRDVLVAAENPKAVLQAVADPKIQIISATVTEKGYCLDAHGHLDVSNPQIASDVQGVGPQTFIGYLTRGLARRNSPVTVLSCDNLQGNGDVLARCVAQFAQAAGVVVNFAQTSFPNAMVDRITPATTDALRNMGDPMVVPTEPFREWVIEDRFAASRPNWPDVQIVPDVAPHEMRKLRMLNGAHSYLAYAGLLAGYVYVHEAIADTELRRQVEQLMAQAAETLPPDAQAGTTRYAKALLARFDNPHLAHALAQIAMDGSQKLPHRLVAPLRARGRPGAAGAGIKAWVDYCSGVQGDVDDPQVHAIRTALQNDDPLGAMLGLIGAEDLRHLIREQ</sequence>